<comment type="caution">
    <text evidence="4">The sequence shown here is derived from an EMBL/GenBank/DDBJ whole genome shotgun (WGS) entry which is preliminary data.</text>
</comment>
<dbReference type="AlphaFoldDB" id="A0A849B9V1"/>
<dbReference type="InterPro" id="IPR038162">
    <property type="entry name" value="SoxY_sf"/>
</dbReference>
<sequence length="269" mass="28744">MRRPAWPRRHGGRGRGWLGTLLALAAVLAAARGHAAADADPFASPQWPTLRAEMLGNAPAVFDPRVKVVGPAFAEDALNVPIAFDASALGEVDRIVVGVDRNPIRQVLTFTPGRLKPALSFRFKLEQGSPVRVAARTRDGVWHVGGLLVDAAGGGCTVPGVTRKDGSWSATLNRVEARRFAALDGGGGRVRIRVMHPMDTGLVAGIPAFHIEQLALVDGRREPLGTLELHEPVSENPIFSFDLREPAAQPLAVTGRDNNGNRIDARVLP</sequence>
<dbReference type="Gene3D" id="2.60.40.10">
    <property type="entry name" value="Immunoglobulins"/>
    <property type="match status" value="1"/>
</dbReference>
<dbReference type="InterPro" id="IPR030831">
    <property type="entry name" value="Fuse-rel_SoxYZ"/>
</dbReference>
<dbReference type="SUPFAM" id="SSF81296">
    <property type="entry name" value="E set domains"/>
    <property type="match status" value="1"/>
</dbReference>
<dbReference type="InterPro" id="IPR032711">
    <property type="entry name" value="SoxY"/>
</dbReference>
<evidence type="ECO:0000259" key="2">
    <source>
        <dbReference type="Pfam" id="PF08770"/>
    </source>
</evidence>
<dbReference type="Pfam" id="PF08770">
    <property type="entry name" value="SoxZ"/>
    <property type="match status" value="1"/>
</dbReference>
<gene>
    <name evidence="4" type="ORF">HLB16_06460</name>
</gene>
<evidence type="ECO:0000259" key="3">
    <source>
        <dbReference type="Pfam" id="PF13501"/>
    </source>
</evidence>
<protein>
    <submittedName>
        <fullName evidence="4">Quinoprotein dehydrogenase-associated SoxYZ-like carrier</fullName>
    </submittedName>
</protein>
<dbReference type="InterPro" id="IPR014880">
    <property type="entry name" value="SoxZ_dom"/>
</dbReference>
<feature type="chain" id="PRO_5032641546" evidence="1">
    <location>
        <begin position="36"/>
        <end position="269"/>
    </location>
</feature>
<keyword evidence="1" id="KW-0732">Signal</keyword>
<dbReference type="Pfam" id="PF13501">
    <property type="entry name" value="SoxY"/>
    <property type="match status" value="1"/>
</dbReference>
<dbReference type="Gene3D" id="2.60.40.2470">
    <property type="entry name" value="SoxY domain"/>
    <property type="match status" value="1"/>
</dbReference>
<evidence type="ECO:0000313" key="5">
    <source>
        <dbReference type="Proteomes" id="UP000542973"/>
    </source>
</evidence>
<feature type="signal peptide" evidence="1">
    <location>
        <begin position="1"/>
        <end position="35"/>
    </location>
</feature>
<feature type="domain" description="Sulphur oxidation protein SoxZ" evidence="2">
    <location>
        <begin position="183"/>
        <end position="264"/>
    </location>
</feature>
<evidence type="ECO:0000313" key="4">
    <source>
        <dbReference type="EMBL" id="NNH10525.1"/>
    </source>
</evidence>
<dbReference type="InterPro" id="IPR014756">
    <property type="entry name" value="Ig_E-set"/>
</dbReference>
<name>A0A849B9V1_9BURK</name>
<dbReference type="Proteomes" id="UP000542973">
    <property type="component" value="Unassembled WGS sequence"/>
</dbReference>
<accession>A0A849B9V1</accession>
<proteinExistence type="predicted"/>
<dbReference type="InterPro" id="IPR013783">
    <property type="entry name" value="Ig-like_fold"/>
</dbReference>
<feature type="domain" description="Ig-like SoxY" evidence="3">
    <location>
        <begin position="52"/>
        <end position="156"/>
    </location>
</feature>
<dbReference type="EMBL" id="JABEMD010000008">
    <property type="protein sequence ID" value="NNH10525.1"/>
    <property type="molecule type" value="Genomic_DNA"/>
</dbReference>
<evidence type="ECO:0000256" key="1">
    <source>
        <dbReference type="SAM" id="SignalP"/>
    </source>
</evidence>
<dbReference type="NCBIfam" id="TIGR04557">
    <property type="entry name" value="fuse_rel_SoxYZ"/>
    <property type="match status" value="1"/>
</dbReference>
<dbReference type="RefSeq" id="WP_053821838.1">
    <property type="nucleotide sequence ID" value="NZ_BAAAEB010000003.1"/>
</dbReference>
<reference evidence="4 5" key="1">
    <citation type="submission" date="2020-05" db="EMBL/GenBank/DDBJ databases">
        <title>MicrobeNet Type strains.</title>
        <authorList>
            <person name="Nicholson A.C."/>
        </authorList>
    </citation>
    <scope>NUCLEOTIDE SEQUENCE [LARGE SCALE GENOMIC DNA]</scope>
    <source>
        <strain evidence="4 5">ATCC 700815</strain>
    </source>
</reference>
<organism evidence="4 5">
    <name type="scientific">Cupriavidus gilardii</name>
    <dbReference type="NCBI Taxonomy" id="82541"/>
    <lineage>
        <taxon>Bacteria</taxon>
        <taxon>Pseudomonadati</taxon>
        <taxon>Pseudomonadota</taxon>
        <taxon>Betaproteobacteria</taxon>
        <taxon>Burkholderiales</taxon>
        <taxon>Burkholderiaceae</taxon>
        <taxon>Cupriavidus</taxon>
    </lineage>
</organism>